<evidence type="ECO:0000259" key="11">
    <source>
        <dbReference type="Pfam" id="PF01087"/>
    </source>
</evidence>
<keyword evidence="8 10" id="KW-0299">Galactose metabolism</keyword>
<evidence type="ECO:0000256" key="5">
    <source>
        <dbReference type="ARBA" id="ARBA00022490"/>
    </source>
</evidence>
<protein>
    <recommendedName>
        <fullName evidence="10">Galactose-1-phosphate uridylyltransferase</fullName>
        <shortName evidence="10">Gal-1-P uridylyltransferase</shortName>
        <ecNumber evidence="10">2.7.7.12</ecNumber>
    </recommendedName>
    <alternativeName>
        <fullName evidence="10">UDP-glucose--hexose-1-phosphate uridylyltransferase</fullName>
    </alternativeName>
</protein>
<keyword evidence="7 10" id="KW-0548">Nucleotidyltransferase</keyword>
<dbReference type="EMBL" id="SUMG01000001">
    <property type="protein sequence ID" value="NBG87133.1"/>
    <property type="molecule type" value="Genomic_DNA"/>
</dbReference>
<evidence type="ECO:0000256" key="3">
    <source>
        <dbReference type="ARBA" id="ARBA00004947"/>
    </source>
</evidence>
<evidence type="ECO:0000256" key="1">
    <source>
        <dbReference type="ARBA" id="ARBA00001107"/>
    </source>
</evidence>
<dbReference type="PROSITE" id="PS01163">
    <property type="entry name" value="GAL_P_UDP_TRANSF_II"/>
    <property type="match status" value="1"/>
</dbReference>
<evidence type="ECO:0000259" key="12">
    <source>
        <dbReference type="Pfam" id="PF02744"/>
    </source>
</evidence>
<dbReference type="NCBIfam" id="NF003629">
    <property type="entry name" value="PRK05270.1-2"/>
    <property type="match status" value="1"/>
</dbReference>
<dbReference type="InterPro" id="IPR005849">
    <property type="entry name" value="GalP_Utransf_N"/>
</dbReference>
<comment type="similarity">
    <text evidence="4 10">Belongs to the galactose-1-phosphate uridylyltransferase type 2 family.</text>
</comment>
<evidence type="ECO:0000256" key="7">
    <source>
        <dbReference type="ARBA" id="ARBA00022695"/>
    </source>
</evidence>
<keyword evidence="9 10" id="KW-0119">Carbohydrate metabolism</keyword>
<evidence type="ECO:0000256" key="8">
    <source>
        <dbReference type="ARBA" id="ARBA00023144"/>
    </source>
</evidence>
<dbReference type="GO" id="GO:0006012">
    <property type="term" value="P:galactose metabolic process"/>
    <property type="evidence" value="ECO:0007669"/>
    <property type="project" value="UniProtKB-UniRule"/>
</dbReference>
<keyword evidence="5 10" id="KW-0963">Cytoplasm</keyword>
<dbReference type="PANTHER" id="PTHR39191">
    <property type="entry name" value="GALACTOSE-1-PHOSPHATE URIDYLYLTRANSFERASE"/>
    <property type="match status" value="1"/>
</dbReference>
<dbReference type="InterPro" id="IPR023425">
    <property type="entry name" value="GalP_uridyl_Trfase_II_CS"/>
</dbReference>
<dbReference type="PIRSF" id="PIRSF006005">
    <property type="entry name" value="GalT_BS"/>
    <property type="match status" value="1"/>
</dbReference>
<dbReference type="GO" id="GO:0008108">
    <property type="term" value="F:UDP-glucose:hexose-1-phosphate uridylyltransferase activity"/>
    <property type="evidence" value="ECO:0007669"/>
    <property type="project" value="UniProtKB-UniRule"/>
</dbReference>
<dbReference type="InterPro" id="IPR005850">
    <property type="entry name" value="GalP_Utransf_C"/>
</dbReference>
<evidence type="ECO:0000256" key="2">
    <source>
        <dbReference type="ARBA" id="ARBA00004496"/>
    </source>
</evidence>
<comment type="subcellular location">
    <subcellularLocation>
        <location evidence="2 10">Cytoplasm</location>
    </subcellularLocation>
</comment>
<dbReference type="Proteomes" id="UP000449710">
    <property type="component" value="Unassembled WGS sequence"/>
</dbReference>
<evidence type="ECO:0000313" key="14">
    <source>
        <dbReference type="Proteomes" id="UP000449710"/>
    </source>
</evidence>
<keyword evidence="6 10" id="KW-0808">Transferase</keyword>
<dbReference type="HAMAP" id="MF_00571">
    <property type="entry name" value="GalP_UDP_trans"/>
    <property type="match status" value="1"/>
</dbReference>
<dbReference type="Pfam" id="PF02744">
    <property type="entry name" value="GalP_UDP_tr_C"/>
    <property type="match status" value="1"/>
</dbReference>
<evidence type="ECO:0000256" key="6">
    <source>
        <dbReference type="ARBA" id="ARBA00022679"/>
    </source>
</evidence>
<name>A0AA44BCP5_9CLOT</name>
<reference evidence="13 14" key="1">
    <citation type="submission" date="2019-04" db="EMBL/GenBank/DDBJ databases">
        <title>Isachenkonia alkalipeptolytica gen. nov. sp. nov. a new anaerobic, alkiliphilic organothrophic bacterium capable to reduce synthesized ferrihydrite isolated from a soda lake.</title>
        <authorList>
            <person name="Toshchakov S.V."/>
            <person name="Zavarzina D.G."/>
            <person name="Zhilina T.N."/>
            <person name="Kostrikina N.A."/>
            <person name="Kublanov I.V."/>
        </authorList>
    </citation>
    <scope>NUCLEOTIDE SEQUENCE [LARGE SCALE GENOMIC DNA]</scope>
    <source>
        <strain evidence="13 14">Z-1701</strain>
    </source>
</reference>
<comment type="caution">
    <text evidence="13">The sequence shown here is derived from an EMBL/GenBank/DDBJ whole genome shotgun (WGS) entry which is preliminary data.</text>
</comment>
<proteinExistence type="inferred from homology"/>
<dbReference type="PANTHER" id="PTHR39191:SF1">
    <property type="entry name" value="DUF4922 DOMAIN-CONTAINING PROTEIN"/>
    <property type="match status" value="1"/>
</dbReference>
<dbReference type="GO" id="GO:0005737">
    <property type="term" value="C:cytoplasm"/>
    <property type="evidence" value="ECO:0007669"/>
    <property type="project" value="UniProtKB-SubCell"/>
</dbReference>
<dbReference type="AlphaFoldDB" id="A0AA44BCP5"/>
<gene>
    <name evidence="10" type="primary">galT</name>
    <name evidence="13" type="ORF">ISALK_01330</name>
</gene>
<organism evidence="13 14">
    <name type="scientific">Isachenkonia alkalipeptolytica</name>
    <dbReference type="NCBI Taxonomy" id="2565777"/>
    <lineage>
        <taxon>Bacteria</taxon>
        <taxon>Bacillati</taxon>
        <taxon>Bacillota</taxon>
        <taxon>Clostridia</taxon>
        <taxon>Eubacteriales</taxon>
        <taxon>Clostridiaceae</taxon>
        <taxon>Isachenkonia</taxon>
    </lineage>
</organism>
<dbReference type="EC" id="2.7.7.12" evidence="10"/>
<feature type="domain" description="Galactose-1-phosphate uridyl transferase C-terminal" evidence="12">
    <location>
        <begin position="250"/>
        <end position="422"/>
    </location>
</feature>
<dbReference type="RefSeq" id="WP_160718432.1">
    <property type="nucleotide sequence ID" value="NZ_SUMG01000001.1"/>
</dbReference>
<evidence type="ECO:0000256" key="10">
    <source>
        <dbReference type="HAMAP-Rule" id="MF_00571"/>
    </source>
</evidence>
<feature type="domain" description="Galactose-1-phosphate uridyl transferase N-terminal" evidence="11">
    <location>
        <begin position="56"/>
        <end position="234"/>
    </location>
</feature>
<accession>A0AA44BCP5</accession>
<dbReference type="InterPro" id="IPR000766">
    <property type="entry name" value="GalP_uridyl_Trfase_II"/>
</dbReference>
<evidence type="ECO:0000313" key="13">
    <source>
        <dbReference type="EMBL" id="NBG87133.1"/>
    </source>
</evidence>
<comment type="catalytic activity">
    <reaction evidence="1 10">
        <text>alpha-D-galactose 1-phosphate + UDP-alpha-D-glucose = alpha-D-glucose 1-phosphate + UDP-alpha-D-galactose</text>
        <dbReference type="Rhea" id="RHEA:13989"/>
        <dbReference type="ChEBI" id="CHEBI:58336"/>
        <dbReference type="ChEBI" id="CHEBI:58601"/>
        <dbReference type="ChEBI" id="CHEBI:58885"/>
        <dbReference type="ChEBI" id="CHEBI:66914"/>
        <dbReference type="EC" id="2.7.7.12"/>
    </reaction>
</comment>
<keyword evidence="14" id="KW-1185">Reference proteome</keyword>
<comment type="pathway">
    <text evidence="3 10">Carbohydrate metabolism; galactose metabolism.</text>
</comment>
<evidence type="ECO:0000256" key="9">
    <source>
        <dbReference type="ARBA" id="ARBA00023277"/>
    </source>
</evidence>
<sequence length="516" mass="60324">MIEERILDLAEYGRQKRFFPEEDFVFVINRILEVLNMDTIDMEIKNHRIYDQEQDLQEILGEILDWAAKEGLMEEDTPTHRDLLDGKLMGALLPGPSQVITEFEENYQLSPTKATETYYKFSIDANYIRKDRTDKNRHWVTPSDYGDMEITINLSKPEKDPKTIAKEKEYPTSGYPKCLLCRENEGYAGRINHPARQNLRLIPLTLDGEPWFLQYSPYLYYNEHSVIFSEEHRPMVITKETFRRMLHFLEQFPHYFIGSNADLPIVGGSILSHDHYQGGRHAFPMEKARIIKKFMNLTHGEVIASWIQWPLSVIRLHSHNREALVNCANEIFKAWKVYEDKVLDIFSATDSTPHNTITPIARKREGLYELDVVLRNNRTSQSYPEGVFHPHRKVHGVKKENIGLIEVMGLAILPPRLEKEMEYMVKHLEGEKLSSEEEEQIGKHRSLLQNLESHWNKLLKEEAPDRSLLFKSVENAIGKRFIEGLEHAGVFKDTSEGQEGFLRFMTMLGWKERDHQ</sequence>
<dbReference type="Pfam" id="PF01087">
    <property type="entry name" value="GalP_UDP_transf"/>
    <property type="match status" value="1"/>
</dbReference>
<evidence type="ECO:0000256" key="4">
    <source>
        <dbReference type="ARBA" id="ARBA00008706"/>
    </source>
</evidence>